<dbReference type="Pfam" id="PF13847">
    <property type="entry name" value="Methyltransf_31"/>
    <property type="match status" value="1"/>
</dbReference>
<gene>
    <name evidence="2" type="ORF">A2537_01520</name>
</gene>
<dbReference type="AlphaFoldDB" id="A0A1F6NZ99"/>
<organism evidence="2 3">
    <name type="scientific">Candidatus Magasanikbacteria bacterium RIFOXYD2_FULL_36_9</name>
    <dbReference type="NCBI Taxonomy" id="1798707"/>
    <lineage>
        <taxon>Bacteria</taxon>
        <taxon>Candidatus Magasanikiibacteriota</taxon>
    </lineage>
</organism>
<dbReference type="SUPFAM" id="SSF53335">
    <property type="entry name" value="S-adenosyl-L-methionine-dependent methyltransferases"/>
    <property type="match status" value="1"/>
</dbReference>
<dbReference type="EMBL" id="MFRC01000053">
    <property type="protein sequence ID" value="OGH88984.1"/>
    <property type="molecule type" value="Genomic_DNA"/>
</dbReference>
<reference evidence="2 3" key="1">
    <citation type="journal article" date="2016" name="Nat. Commun.">
        <title>Thousands of microbial genomes shed light on interconnected biogeochemical processes in an aquifer system.</title>
        <authorList>
            <person name="Anantharaman K."/>
            <person name="Brown C.T."/>
            <person name="Hug L.A."/>
            <person name="Sharon I."/>
            <person name="Castelle C.J."/>
            <person name="Probst A.J."/>
            <person name="Thomas B.C."/>
            <person name="Singh A."/>
            <person name="Wilkins M.J."/>
            <person name="Karaoz U."/>
            <person name="Brodie E.L."/>
            <person name="Williams K.H."/>
            <person name="Hubbard S.S."/>
            <person name="Banfield J.F."/>
        </authorList>
    </citation>
    <scope>NUCLEOTIDE SEQUENCE [LARGE SCALE GENOMIC DNA]</scope>
</reference>
<feature type="domain" description="Methyltransferase" evidence="1">
    <location>
        <begin position="21"/>
        <end position="134"/>
    </location>
</feature>
<accession>A0A1F6NZ99</accession>
<comment type="caution">
    <text evidence="2">The sequence shown here is derived from an EMBL/GenBank/DDBJ whole genome shotgun (WGS) entry which is preliminary data.</text>
</comment>
<dbReference type="Gene3D" id="3.40.50.150">
    <property type="entry name" value="Vaccinia Virus protein VP39"/>
    <property type="match status" value="1"/>
</dbReference>
<dbReference type="InterPro" id="IPR025714">
    <property type="entry name" value="Methyltranfer_dom"/>
</dbReference>
<name>A0A1F6NZ99_9BACT</name>
<evidence type="ECO:0000313" key="2">
    <source>
        <dbReference type="EMBL" id="OGH88984.1"/>
    </source>
</evidence>
<evidence type="ECO:0000313" key="3">
    <source>
        <dbReference type="Proteomes" id="UP000178490"/>
    </source>
</evidence>
<evidence type="ECO:0000259" key="1">
    <source>
        <dbReference type="Pfam" id="PF13847"/>
    </source>
</evidence>
<dbReference type="CDD" id="cd02440">
    <property type="entry name" value="AdoMet_MTases"/>
    <property type="match status" value="1"/>
</dbReference>
<dbReference type="Proteomes" id="UP000178490">
    <property type="component" value="Unassembled WGS sequence"/>
</dbReference>
<protein>
    <recommendedName>
        <fullName evidence="1">Methyltransferase domain-containing protein</fullName>
    </recommendedName>
</protein>
<proteinExistence type="predicted"/>
<sequence>MPHSGRALIDPIRIFSKVGLTKGMKVSDMGCGRTGHFVFSAARIVGETGIVYAVDILKDVLNAINSRIRTQALNNIQVIWSDIEAVNKTPIPPKSLDMCFFMNVISGVKNKQAALTESVRLLKEDGQIVIVDWSKKLATLGPSDDGLVDPKKLIEVATTCGLKLVQNILVSDYHYCLIFKKI</sequence>
<dbReference type="InterPro" id="IPR029063">
    <property type="entry name" value="SAM-dependent_MTases_sf"/>
</dbReference>